<feature type="transmembrane region" description="Helical" evidence="12">
    <location>
        <begin position="105"/>
        <end position="126"/>
    </location>
</feature>
<dbReference type="InterPro" id="IPR050277">
    <property type="entry name" value="Sodium:Solute_Symporter"/>
</dbReference>
<evidence type="ECO:0000256" key="4">
    <source>
        <dbReference type="ARBA" id="ARBA00022475"/>
    </source>
</evidence>
<feature type="non-terminal residue" evidence="13">
    <location>
        <position position="240"/>
    </location>
</feature>
<sequence>MAGDFLASFFIHAKMRVVSQQRRNLSFGSLVATWGGHDFRKVRLLAGIITVLFLGAYAAAQFNASSKALYVIFGWDYSIGAILCSVLVLLYCLTGGIRASIWTDAAQVVVMFVAMAMMLIVGVQEIGGVDAFFARLGNVSPTYLNLFPATVGNGALTITLFILGYVAGGVGIIAQPHVMIRFMALDDPGHMRKARTYYYSAYFAFCVLTFSVGLSARLIFPDTSAFDPELALPMMTTALL</sequence>
<evidence type="ECO:0000256" key="1">
    <source>
        <dbReference type="ARBA" id="ARBA00004651"/>
    </source>
</evidence>
<evidence type="ECO:0000256" key="9">
    <source>
        <dbReference type="ARBA" id="ARBA00023065"/>
    </source>
</evidence>
<evidence type="ECO:0000256" key="3">
    <source>
        <dbReference type="ARBA" id="ARBA00022448"/>
    </source>
</evidence>
<feature type="transmembrane region" description="Helical" evidence="12">
    <location>
        <begin position="146"/>
        <end position="175"/>
    </location>
</feature>
<dbReference type="AlphaFoldDB" id="A0A383CLG0"/>
<keyword evidence="9" id="KW-0406">Ion transport</keyword>
<evidence type="ECO:0000256" key="7">
    <source>
        <dbReference type="ARBA" id="ARBA00022989"/>
    </source>
</evidence>
<evidence type="ECO:0000256" key="12">
    <source>
        <dbReference type="SAM" id="Phobius"/>
    </source>
</evidence>
<evidence type="ECO:0000256" key="8">
    <source>
        <dbReference type="ARBA" id="ARBA00023053"/>
    </source>
</evidence>
<dbReference type="GO" id="GO:0015293">
    <property type="term" value="F:symporter activity"/>
    <property type="evidence" value="ECO:0007669"/>
    <property type="project" value="UniProtKB-KW"/>
</dbReference>
<name>A0A383CLG0_9ZZZZ</name>
<feature type="transmembrane region" description="Helical" evidence="12">
    <location>
        <begin position="196"/>
        <end position="220"/>
    </location>
</feature>
<evidence type="ECO:0000256" key="2">
    <source>
        <dbReference type="ARBA" id="ARBA00006434"/>
    </source>
</evidence>
<accession>A0A383CLG0</accession>
<dbReference type="PROSITE" id="PS50283">
    <property type="entry name" value="NA_SOLUT_SYMP_3"/>
    <property type="match status" value="1"/>
</dbReference>
<keyword evidence="10 12" id="KW-0472">Membrane</keyword>
<evidence type="ECO:0000256" key="10">
    <source>
        <dbReference type="ARBA" id="ARBA00023136"/>
    </source>
</evidence>
<gene>
    <name evidence="13" type="ORF">METZ01_LOCUS486061</name>
</gene>
<dbReference type="GO" id="GO:0006814">
    <property type="term" value="P:sodium ion transport"/>
    <property type="evidence" value="ECO:0007669"/>
    <property type="project" value="UniProtKB-KW"/>
</dbReference>
<feature type="transmembrane region" description="Helical" evidence="12">
    <location>
        <begin position="68"/>
        <end position="93"/>
    </location>
</feature>
<dbReference type="PANTHER" id="PTHR48086">
    <property type="entry name" value="SODIUM/PROLINE SYMPORTER-RELATED"/>
    <property type="match status" value="1"/>
</dbReference>
<evidence type="ECO:0000256" key="5">
    <source>
        <dbReference type="ARBA" id="ARBA00022692"/>
    </source>
</evidence>
<protein>
    <submittedName>
        <fullName evidence="13">Uncharacterized protein</fullName>
    </submittedName>
</protein>
<comment type="subcellular location">
    <subcellularLocation>
        <location evidence="1">Cell membrane</location>
        <topology evidence="1">Multi-pass membrane protein</topology>
    </subcellularLocation>
</comment>
<evidence type="ECO:0000313" key="13">
    <source>
        <dbReference type="EMBL" id="SVE33207.1"/>
    </source>
</evidence>
<organism evidence="13">
    <name type="scientific">marine metagenome</name>
    <dbReference type="NCBI Taxonomy" id="408172"/>
    <lineage>
        <taxon>unclassified sequences</taxon>
        <taxon>metagenomes</taxon>
        <taxon>ecological metagenomes</taxon>
    </lineage>
</organism>
<keyword evidence="7 12" id="KW-1133">Transmembrane helix</keyword>
<keyword evidence="8" id="KW-0915">Sodium</keyword>
<dbReference type="GO" id="GO:0005886">
    <property type="term" value="C:plasma membrane"/>
    <property type="evidence" value="ECO:0007669"/>
    <property type="project" value="UniProtKB-SubCell"/>
</dbReference>
<dbReference type="EMBL" id="UINC01209960">
    <property type="protein sequence ID" value="SVE33207.1"/>
    <property type="molecule type" value="Genomic_DNA"/>
</dbReference>
<keyword evidence="4" id="KW-1003">Cell membrane</keyword>
<proteinExistence type="inferred from homology"/>
<keyword evidence="5 12" id="KW-0812">Transmembrane</keyword>
<dbReference type="Pfam" id="PF00474">
    <property type="entry name" value="SSF"/>
    <property type="match status" value="1"/>
</dbReference>
<keyword evidence="11" id="KW-0739">Sodium transport</keyword>
<dbReference type="InterPro" id="IPR038377">
    <property type="entry name" value="Na/Glc_symporter_sf"/>
</dbReference>
<feature type="transmembrane region" description="Helical" evidence="12">
    <location>
        <begin position="44"/>
        <end position="62"/>
    </location>
</feature>
<comment type="similarity">
    <text evidence="2">Belongs to the sodium:solute symporter (SSF) (TC 2.A.21) family.</text>
</comment>
<evidence type="ECO:0000256" key="6">
    <source>
        <dbReference type="ARBA" id="ARBA00022847"/>
    </source>
</evidence>
<dbReference type="InterPro" id="IPR001734">
    <property type="entry name" value="Na/solute_symporter"/>
</dbReference>
<dbReference type="Gene3D" id="1.20.1730.10">
    <property type="entry name" value="Sodium/glucose cotransporter"/>
    <property type="match status" value="1"/>
</dbReference>
<dbReference type="PANTHER" id="PTHR48086:SF3">
    <property type="entry name" value="SODIUM_PROLINE SYMPORTER"/>
    <property type="match status" value="1"/>
</dbReference>
<evidence type="ECO:0000256" key="11">
    <source>
        <dbReference type="ARBA" id="ARBA00023201"/>
    </source>
</evidence>
<keyword evidence="6" id="KW-0769">Symport</keyword>
<keyword evidence="3" id="KW-0813">Transport</keyword>
<reference evidence="13" key="1">
    <citation type="submission" date="2018-05" db="EMBL/GenBank/DDBJ databases">
        <authorList>
            <person name="Lanie J.A."/>
            <person name="Ng W.-L."/>
            <person name="Kazmierczak K.M."/>
            <person name="Andrzejewski T.M."/>
            <person name="Davidsen T.M."/>
            <person name="Wayne K.J."/>
            <person name="Tettelin H."/>
            <person name="Glass J.I."/>
            <person name="Rusch D."/>
            <person name="Podicherti R."/>
            <person name="Tsui H.-C.T."/>
            <person name="Winkler M.E."/>
        </authorList>
    </citation>
    <scope>NUCLEOTIDE SEQUENCE</scope>
</reference>